<evidence type="ECO:0000313" key="1">
    <source>
        <dbReference type="EMBL" id="SMO57212.1"/>
    </source>
</evidence>
<accession>A0A521CCQ7</accession>
<dbReference type="Gene3D" id="3.40.50.720">
    <property type="entry name" value="NAD(P)-binding Rossmann-like Domain"/>
    <property type="match status" value="1"/>
</dbReference>
<gene>
    <name evidence="1" type="ORF">SAMN06264849_103277</name>
</gene>
<dbReference type="EMBL" id="FXTI01000003">
    <property type="protein sequence ID" value="SMO57212.1"/>
    <property type="molecule type" value="Genomic_DNA"/>
</dbReference>
<dbReference type="AlphaFoldDB" id="A0A521CCQ7"/>
<dbReference type="InterPro" id="IPR036291">
    <property type="entry name" value="NAD(P)-bd_dom_sf"/>
</dbReference>
<protein>
    <recommendedName>
        <fullName evidence="3">NAD dependent epimerase/dehydratase family protein</fullName>
    </recommendedName>
</protein>
<dbReference type="Proteomes" id="UP000315636">
    <property type="component" value="Unassembled WGS sequence"/>
</dbReference>
<keyword evidence="2" id="KW-1185">Reference proteome</keyword>
<name>A0A521CCQ7_9BACL</name>
<evidence type="ECO:0008006" key="3">
    <source>
        <dbReference type="Google" id="ProtNLM"/>
    </source>
</evidence>
<dbReference type="SUPFAM" id="SSF51735">
    <property type="entry name" value="NAD(P)-binding Rossmann-fold domains"/>
    <property type="match status" value="1"/>
</dbReference>
<sequence>MLCRKSLKRGYRSMKILVIGASGTIGSAVVKELKANHDIIYAGRSGSDVSVDITSIDSIKQMYKKWVKWMLLSAPQEVRILDR</sequence>
<evidence type="ECO:0000313" key="2">
    <source>
        <dbReference type="Proteomes" id="UP000315636"/>
    </source>
</evidence>
<reference evidence="1 2" key="1">
    <citation type="submission" date="2017-05" db="EMBL/GenBank/DDBJ databases">
        <authorList>
            <person name="Varghese N."/>
            <person name="Submissions S."/>
        </authorList>
    </citation>
    <scope>NUCLEOTIDE SEQUENCE [LARGE SCALE GENOMIC DNA]</scope>
    <source>
        <strain evidence="1 2">DSM 45474</strain>
    </source>
</reference>
<proteinExistence type="predicted"/>
<organism evidence="1 2">
    <name type="scientific">Melghirimyces algeriensis</name>
    <dbReference type="NCBI Taxonomy" id="910412"/>
    <lineage>
        <taxon>Bacteria</taxon>
        <taxon>Bacillati</taxon>
        <taxon>Bacillota</taxon>
        <taxon>Bacilli</taxon>
        <taxon>Bacillales</taxon>
        <taxon>Thermoactinomycetaceae</taxon>
        <taxon>Melghirimyces</taxon>
    </lineage>
</organism>